<feature type="region of interest" description="Disordered" evidence="2">
    <location>
        <begin position="677"/>
        <end position="699"/>
    </location>
</feature>
<evidence type="ECO:0000313" key="5">
    <source>
        <dbReference type="Proteomes" id="UP000016922"/>
    </source>
</evidence>
<dbReference type="GeneID" id="19471356"/>
<protein>
    <recommendedName>
        <fullName evidence="3">DUF7603 domain-containing protein</fullName>
    </recommendedName>
</protein>
<feature type="compositionally biased region" description="Polar residues" evidence="2">
    <location>
        <begin position="95"/>
        <end position="104"/>
    </location>
</feature>
<dbReference type="OrthoDB" id="5395440at2759"/>
<feature type="compositionally biased region" description="Pro residues" evidence="2">
    <location>
        <begin position="141"/>
        <end position="151"/>
    </location>
</feature>
<feature type="compositionally biased region" description="Polar residues" evidence="2">
    <location>
        <begin position="1"/>
        <end position="11"/>
    </location>
</feature>
<dbReference type="EMBL" id="KE145361">
    <property type="protein sequence ID" value="EPE31559.1"/>
    <property type="molecule type" value="Genomic_DNA"/>
</dbReference>
<sequence>MTSVATQSLHPQETVDPSLLESDTSYAPYPSDLFEPSDTFVTSSSTNPTRPADQHGQSQRKNNPRIPSLSLRSRAFSSASSSPSSPIRRKPLPVTASSEATRFSTGDHLVLSGSLKELPELPEPKFARGYSVDSPTLHEFPPTPKALPSLPPDHTQSRDSFSRHHNNPVALTANNTPAVPAASHNSEHTYPPQSPNLNIPSQPSHQDTLLPKHARLTVDSAITSGSESNGTWYSDSSITSQSQSTMSIFSSKPTPPHNLTSPNGISRTFSNDSNDSNSTIQKSQPKSPSGSKLGSFFGWGGGASPTTPLSENSFSPLPPTPKQTENVADASKSNSRNIPTAIDVPKANADSGSYFGNSHLQVPLATPTTPIQIEEMEKELKEISSELASSIRREMDLEDLVERLQAEAQVSSTPAGRRTSDYFSDSGTSSVRYGGDSDNKQDELDRAIRKTQVEKAQIRLELTDKVQEERARRKVDLVSINSLDTTGRLKELETTCEDLRRRLAEERQVKDNFEDLLTALKSELQSSHNERDNLRDEIIPQLHARVEGLEAQAAQHERLTYERTKMEQEMQTLRTENMNLANAQKLQMDMQKKLQKFDSIAEEPISTKPRATSLSRANSVAHGAVSRSRPSSLTRSSSVKATESRDALAERVKDIELQRDSLHRALKSLLERQEYQNRENQKKIRQLEMERDRALSDSPRRAGYNKEVSYLREEINTLRRRADEAIEQKWQCEKGLGGLKMDLDRAEQEINSLRQLLQANDILTPSGRPNSGSRPLSGTISSDGLESAYKELQKAYVESLDRLQALENSAPQDADTEMAIKQLQQSLAAAISERDFASMEADSLRKQSVYLRVEEKSHVGEQLALSEELRNSAQRVEELAVQVRQQLSVNSTLRKRLAETIERGEKDQNTNAQKIMMMQSKLKGLEDQLMAAQQASEDKIAKHEDEIKGLKDTHNVQLQRVKDGLRSPRLFGPKTPLSPLFANSARMPNLMATSSGKGLSVSEDSQMDFLKQRVIELESALADADHEMEEVVGRMNVAQIEVMELQNEREEAQRETRKLQQAIEEERAQASTGFFASLTS</sequence>
<dbReference type="Proteomes" id="UP000016922">
    <property type="component" value="Unassembled WGS sequence"/>
</dbReference>
<evidence type="ECO:0000256" key="1">
    <source>
        <dbReference type="SAM" id="Coils"/>
    </source>
</evidence>
<organism evidence="4 5">
    <name type="scientific">Glarea lozoyensis (strain ATCC 20868 / MF5171)</name>
    <dbReference type="NCBI Taxonomy" id="1116229"/>
    <lineage>
        <taxon>Eukaryota</taxon>
        <taxon>Fungi</taxon>
        <taxon>Dikarya</taxon>
        <taxon>Ascomycota</taxon>
        <taxon>Pezizomycotina</taxon>
        <taxon>Leotiomycetes</taxon>
        <taxon>Helotiales</taxon>
        <taxon>Helotiaceae</taxon>
        <taxon>Glarea</taxon>
    </lineage>
</organism>
<feature type="compositionally biased region" description="Low complexity" evidence="2">
    <location>
        <begin position="270"/>
        <end position="296"/>
    </location>
</feature>
<keyword evidence="5" id="KW-1185">Reference proteome</keyword>
<feature type="compositionally biased region" description="Polar residues" evidence="2">
    <location>
        <begin position="195"/>
        <end position="207"/>
    </location>
</feature>
<feature type="region of interest" description="Disordered" evidence="2">
    <location>
        <begin position="1"/>
        <end position="349"/>
    </location>
</feature>
<feature type="compositionally biased region" description="Polar residues" evidence="2">
    <location>
        <begin position="322"/>
        <end position="338"/>
    </location>
</feature>
<dbReference type="STRING" id="1116229.S3D315"/>
<feature type="compositionally biased region" description="Basic and acidic residues" evidence="2">
    <location>
        <begin position="117"/>
        <end position="126"/>
    </location>
</feature>
<dbReference type="KEGG" id="glz:GLAREA_12315"/>
<evidence type="ECO:0000259" key="3">
    <source>
        <dbReference type="Pfam" id="PF24554"/>
    </source>
</evidence>
<feature type="compositionally biased region" description="Polar residues" evidence="2">
    <location>
        <begin position="220"/>
        <end position="233"/>
    </location>
</feature>
<feature type="coiled-coil region" evidence="1">
    <location>
        <begin position="915"/>
        <end position="953"/>
    </location>
</feature>
<feature type="compositionally biased region" description="Low complexity" evidence="2">
    <location>
        <begin position="626"/>
        <end position="638"/>
    </location>
</feature>
<feature type="compositionally biased region" description="Polar residues" evidence="2">
    <location>
        <begin position="421"/>
        <end position="431"/>
    </location>
</feature>
<feature type="region of interest" description="Disordered" evidence="2">
    <location>
        <begin position="762"/>
        <end position="782"/>
    </location>
</feature>
<feature type="coiled-coil region" evidence="1">
    <location>
        <begin position="489"/>
        <end position="583"/>
    </location>
</feature>
<keyword evidence="1" id="KW-0175">Coiled coil</keyword>
<feature type="compositionally biased region" description="Low complexity" evidence="2">
    <location>
        <begin position="234"/>
        <end position="251"/>
    </location>
</feature>
<feature type="coiled-coil region" evidence="1">
    <location>
        <begin position="373"/>
        <end position="407"/>
    </location>
</feature>
<dbReference type="InterPro" id="IPR056023">
    <property type="entry name" value="DUF7603"/>
</dbReference>
<dbReference type="AlphaFoldDB" id="S3D315"/>
<proteinExistence type="predicted"/>
<dbReference type="HOGENOM" id="CLU_002590_0_0_1"/>
<feature type="compositionally biased region" description="Polar residues" evidence="2">
    <location>
        <begin position="609"/>
        <end position="618"/>
    </location>
</feature>
<feature type="region of interest" description="Disordered" evidence="2">
    <location>
        <begin position="407"/>
        <end position="440"/>
    </location>
</feature>
<feature type="coiled-coil region" evidence="1">
    <location>
        <begin position="1007"/>
        <end position="1069"/>
    </location>
</feature>
<gene>
    <name evidence="4" type="ORF">GLAREA_12315</name>
</gene>
<reference evidence="4 5" key="1">
    <citation type="journal article" date="2013" name="BMC Genomics">
        <title>Genomics-driven discovery of the pneumocandin biosynthetic gene cluster in the fungus Glarea lozoyensis.</title>
        <authorList>
            <person name="Chen L."/>
            <person name="Yue Q."/>
            <person name="Zhang X."/>
            <person name="Xiang M."/>
            <person name="Wang C."/>
            <person name="Li S."/>
            <person name="Che Y."/>
            <person name="Ortiz-Lopez F.J."/>
            <person name="Bills G.F."/>
            <person name="Liu X."/>
            <person name="An Z."/>
        </authorList>
    </citation>
    <scope>NUCLEOTIDE SEQUENCE [LARGE SCALE GENOMIC DNA]</scope>
    <source>
        <strain evidence="5">ATCC 20868 / MF5171</strain>
    </source>
</reference>
<evidence type="ECO:0000313" key="4">
    <source>
        <dbReference type="EMBL" id="EPE31559.1"/>
    </source>
</evidence>
<feature type="compositionally biased region" description="Polar residues" evidence="2">
    <location>
        <begin position="257"/>
        <end position="269"/>
    </location>
</feature>
<feature type="coiled-coil region" evidence="1">
    <location>
        <begin position="789"/>
        <end position="840"/>
    </location>
</feature>
<feature type="region of interest" description="Disordered" evidence="2">
    <location>
        <begin position="602"/>
        <end position="647"/>
    </location>
</feature>
<dbReference type="eggNOG" id="ENOG502QU2M">
    <property type="taxonomic scope" value="Eukaryota"/>
</dbReference>
<feature type="compositionally biased region" description="Polar residues" evidence="2">
    <location>
        <begin position="304"/>
        <end position="315"/>
    </location>
</feature>
<feature type="compositionally biased region" description="Low complexity" evidence="2">
    <location>
        <begin position="67"/>
        <end position="85"/>
    </location>
</feature>
<dbReference type="OMA" id="ELETTCE"/>
<dbReference type="Pfam" id="PF24554">
    <property type="entry name" value="DUF7603"/>
    <property type="match status" value="1"/>
</dbReference>
<feature type="compositionally biased region" description="Polar residues" evidence="2">
    <location>
        <begin position="39"/>
        <end position="61"/>
    </location>
</feature>
<dbReference type="RefSeq" id="XP_008081288.1">
    <property type="nucleotide sequence ID" value="XM_008083097.1"/>
</dbReference>
<accession>S3D315</accession>
<name>S3D315_GLAL2</name>
<evidence type="ECO:0000256" key="2">
    <source>
        <dbReference type="SAM" id="MobiDB-lite"/>
    </source>
</evidence>
<feature type="domain" description="DUF7603" evidence="3">
    <location>
        <begin position="819"/>
        <end position="927"/>
    </location>
</feature>